<reference evidence="1" key="1">
    <citation type="submission" date="2022-04" db="EMBL/GenBank/DDBJ databases">
        <title>Genome of the entomopathogenic fungus Entomophthora muscae.</title>
        <authorList>
            <person name="Elya C."/>
            <person name="Lovett B.R."/>
            <person name="Lee E."/>
            <person name="Macias A.M."/>
            <person name="Hajek A.E."/>
            <person name="De Bivort B.L."/>
            <person name="Kasson M.T."/>
            <person name="De Fine Licht H.H."/>
            <person name="Stajich J.E."/>
        </authorList>
    </citation>
    <scope>NUCLEOTIDE SEQUENCE</scope>
    <source>
        <strain evidence="1">Berkeley</strain>
    </source>
</reference>
<gene>
    <name evidence="1" type="ORF">DSO57_1030346</name>
</gene>
<evidence type="ECO:0000313" key="1">
    <source>
        <dbReference type="EMBL" id="KAJ9052824.1"/>
    </source>
</evidence>
<dbReference type="EMBL" id="QTSX02006597">
    <property type="protein sequence ID" value="KAJ9052824.1"/>
    <property type="molecule type" value="Genomic_DNA"/>
</dbReference>
<sequence>MKFGFQDDYNVYMVLDLMLGGDLRFHTTRRKFSNDELVLIAAEISSALGYLHSLGIVHRDLKPDNVLLDEKGHAHLTDFNIATYMEPDVKLCSHSGTLQYMAPEIVSGEGYDHRVDWWSLGATLYECIYGKSPFQDAFKKSKQKELILQTKIDWGLPTHLEINSTIIQFTTQLLVKDPSERVVGSDQSRLTVNKLPIFSAIDWDLLMKKMVPPPFCPNSQKPNFDMSHDLEELLLENNPLESLPSKRSKKVSKMSADMLYLEEAYLVYDYYATIRGRRYSVDYSVEPFPGQNPFQVDGVPFKAIRRSSKSCADIQSMCKMGIEKTPSYSAINELTSHTTNGGITQSSHLMIPSSSCTSISDSEPTARSSPVLPKPFPKSPERPGQKLLHPTLDSSPPVSGCLVARSVSSPSNQ</sequence>
<name>A0ACC2RRV6_9FUNG</name>
<accession>A0ACC2RRV6</accession>
<evidence type="ECO:0000313" key="2">
    <source>
        <dbReference type="Proteomes" id="UP001165960"/>
    </source>
</evidence>
<organism evidence="1 2">
    <name type="scientific">Entomophthora muscae</name>
    <dbReference type="NCBI Taxonomy" id="34485"/>
    <lineage>
        <taxon>Eukaryota</taxon>
        <taxon>Fungi</taxon>
        <taxon>Fungi incertae sedis</taxon>
        <taxon>Zoopagomycota</taxon>
        <taxon>Entomophthoromycotina</taxon>
        <taxon>Entomophthoromycetes</taxon>
        <taxon>Entomophthorales</taxon>
        <taxon>Entomophthoraceae</taxon>
        <taxon>Entomophthora</taxon>
    </lineage>
</organism>
<dbReference type="Proteomes" id="UP001165960">
    <property type="component" value="Unassembled WGS sequence"/>
</dbReference>
<proteinExistence type="predicted"/>
<keyword evidence="2" id="KW-1185">Reference proteome</keyword>
<protein>
    <submittedName>
        <fullName evidence="1">Uncharacterized protein</fullName>
    </submittedName>
</protein>
<comment type="caution">
    <text evidence="1">The sequence shown here is derived from an EMBL/GenBank/DDBJ whole genome shotgun (WGS) entry which is preliminary data.</text>
</comment>